<dbReference type="SUPFAM" id="SSF57997">
    <property type="entry name" value="Tropomyosin"/>
    <property type="match status" value="1"/>
</dbReference>
<evidence type="ECO:0000313" key="2">
    <source>
        <dbReference type="EMBL" id="SEQ23767.1"/>
    </source>
</evidence>
<gene>
    <name evidence="2" type="ORF">SAMN05216232_1993</name>
</gene>
<keyword evidence="3" id="KW-1185">Reference proteome</keyword>
<dbReference type="PANTHER" id="PTHR37813">
    <property type="entry name" value="FELS-2 PROPHAGE PROTEIN"/>
    <property type="match status" value="1"/>
</dbReference>
<dbReference type="PANTHER" id="PTHR37813:SF1">
    <property type="entry name" value="FELS-2 PROPHAGE PROTEIN"/>
    <property type="match status" value="1"/>
</dbReference>
<sequence>MAQRVEGLSIDLDLNTTKLDRGLAGAKDSLKSVNSEMKSNMSAFDRADKSIEKYEASLKGLNKKLKAQERVTSEARKEYDKMAKEHGEGSKEAEKAAREYNKQAAALNNLDRYVNNATEELEQMRKEQKRANSGWGKLSSGLDTFSGDLDKAGGKMTDFGQTMSASVTAPIVGMGALAVESTREFRVNMARLETNAKQAGIGIDVMRESMRELKGITGETDSNVEALSNLMATGMDDNQMQKAIDSLSGAVIKFPDTMKIESMADGLQETLATGKAIGPFAELLERMGVDLETFDEGLAKAKEEGSELNYALNTLNDLDLSKVNKEFRETNEAIIEGRNAQYDFQESFAELGEKLEPIAAELTNHVTEIIDAFNELEPATQDNIIKFAGLSAAVGPIGMALGGTTTAMANLTKGASKLTGKLGKPGGKGLLGSITGLSRGGVVGLAIGGVAALGAGIYALTRDKEELNEVSLETAEKMLDEHKATGKMIDQFDKLRSQSKLTSDEFGRYIDLQSELKDATDPKVIESIEKEMKGLQKESGLSNKELGTMVTLNSDLVETLPGATDKITDQGNKVAGTTGELEKYNEEIRKMGTLEMEKEFFKAVENQGILLQDQENQIQKINSLKNEGKQIQSLLNDYTGKELEKLEEKLKKENKSLDINKDNYHLFTTEEKKRKKRNDEILELIKDGEQGLNDQLITNKQQINEQETQLQNTKQQIAEFDVVTTRLQEHYLKNAGITEQKARQAVQDGNAIGAINTKIGKLEEEKQKLKEQTPINMRNTDEYKNAVGQIDNQIGKLNLAKGDINELTGLASDYTKELGRDVTKNANINVSPNLSAIDAALGKTVSKRVRITGVGNSLLSQRMFPGFAVGTDYHKGGPAVVGEEGPELVNQSGKWSLQSFGLMPDLSTGAQVFTHDDSMKMLKAINSLPGYASGVGTSGEADKIVNRLNGQQQSREPSPIHIEQMIVRDDNDIEKIATELYGLQEEAKREDGYS</sequence>
<organism evidence="2 3">
    <name type="scientific">Virgibacillus subterraneus</name>
    <dbReference type="NCBI Taxonomy" id="621109"/>
    <lineage>
        <taxon>Bacteria</taxon>
        <taxon>Bacillati</taxon>
        <taxon>Bacillota</taxon>
        <taxon>Bacilli</taxon>
        <taxon>Bacillales</taxon>
        <taxon>Bacillaceae</taxon>
        <taxon>Virgibacillus</taxon>
    </lineage>
</organism>
<dbReference type="Proteomes" id="UP000198733">
    <property type="component" value="Unassembled WGS sequence"/>
</dbReference>
<dbReference type="Gene3D" id="1.10.287.1490">
    <property type="match status" value="1"/>
</dbReference>
<keyword evidence="1" id="KW-0175">Coiled coil</keyword>
<name>A0A1H9EDX4_9BACI</name>
<dbReference type="RefSeq" id="WP_092503994.1">
    <property type="nucleotide sequence ID" value="NZ_FOEH01000002.1"/>
</dbReference>
<proteinExistence type="predicted"/>
<feature type="coiled-coil region" evidence="1">
    <location>
        <begin position="44"/>
        <end position="134"/>
    </location>
</feature>
<feature type="coiled-coil region" evidence="1">
    <location>
        <begin position="636"/>
        <end position="663"/>
    </location>
</feature>
<accession>A0A1H9EDX4</accession>
<protein>
    <recommendedName>
        <fullName evidence="4">Phage tail tape measure protein domain-containing protein</fullName>
    </recommendedName>
</protein>
<comment type="caution">
    <text evidence="2">The sequence shown here is derived from an EMBL/GenBank/DDBJ whole genome shotgun (WGS) entry which is preliminary data.</text>
</comment>
<evidence type="ECO:0008006" key="4">
    <source>
        <dbReference type="Google" id="ProtNLM"/>
    </source>
</evidence>
<evidence type="ECO:0000313" key="3">
    <source>
        <dbReference type="Proteomes" id="UP000198733"/>
    </source>
</evidence>
<dbReference type="EMBL" id="FOEH01000002">
    <property type="protein sequence ID" value="SEQ23767.1"/>
    <property type="molecule type" value="Genomic_DNA"/>
</dbReference>
<feature type="coiled-coil region" evidence="1">
    <location>
        <begin position="693"/>
        <end position="723"/>
    </location>
</feature>
<reference evidence="2 3" key="1">
    <citation type="submission" date="2016-10" db="EMBL/GenBank/DDBJ databases">
        <authorList>
            <person name="Varghese N."/>
            <person name="Submissions S."/>
        </authorList>
    </citation>
    <scope>NUCLEOTIDE SEQUENCE [LARGE SCALE GENOMIC DNA]</scope>
    <source>
        <strain evidence="2 3">CGMCC 1.7734</strain>
    </source>
</reference>
<evidence type="ECO:0000256" key="1">
    <source>
        <dbReference type="SAM" id="Coils"/>
    </source>
</evidence>